<dbReference type="RefSeq" id="WP_146800271.1">
    <property type="nucleotide sequence ID" value="NZ_VOLP01000022.1"/>
</dbReference>
<dbReference type="EMBL" id="VOLR01000023">
    <property type="protein sequence ID" value="TWX56374.1"/>
    <property type="molecule type" value="Genomic_DNA"/>
</dbReference>
<comment type="caution">
    <text evidence="2">The sequence shown here is derived from an EMBL/GenBank/DDBJ whole genome shotgun (WGS) entry which is preliminary data.</text>
</comment>
<reference evidence="2 4" key="1">
    <citation type="submission" date="2019-07" db="EMBL/GenBank/DDBJ databases">
        <title>Genomes of sea-ice associated Colwellia species.</title>
        <authorList>
            <person name="Bowman J.P."/>
        </authorList>
    </citation>
    <scope>NUCLEOTIDE SEQUENCE [LARGE SCALE GENOMIC DNA]</scope>
    <source>
        <strain evidence="1 3">ACAM 607</strain>
        <strain evidence="2 4">IC036</strain>
    </source>
</reference>
<sequence length="76" mass="8649">MGTQQYSINRKNIQESYHQIHTEKAQVELPIILLEKLILSGALPGNECRCLDDAARKTLWQSLLQSSLQGEQPLCR</sequence>
<evidence type="ECO:0000313" key="3">
    <source>
        <dbReference type="Proteomes" id="UP000321525"/>
    </source>
</evidence>
<dbReference type="Proteomes" id="UP000321917">
    <property type="component" value="Unassembled WGS sequence"/>
</dbReference>
<evidence type="ECO:0000313" key="2">
    <source>
        <dbReference type="EMBL" id="TWX65348.1"/>
    </source>
</evidence>
<proteinExistence type="predicted"/>
<keyword evidence="3" id="KW-1185">Reference proteome</keyword>
<evidence type="ECO:0000313" key="4">
    <source>
        <dbReference type="Proteomes" id="UP000321917"/>
    </source>
</evidence>
<name>A0A5C6Q971_9GAMM</name>
<dbReference type="EMBL" id="VOLQ01000024">
    <property type="protein sequence ID" value="TWX65348.1"/>
    <property type="molecule type" value="Genomic_DNA"/>
</dbReference>
<dbReference type="Proteomes" id="UP000321525">
    <property type="component" value="Unassembled WGS sequence"/>
</dbReference>
<protein>
    <submittedName>
        <fullName evidence="2">Uncharacterized protein</fullName>
    </submittedName>
</protein>
<organism evidence="2 4">
    <name type="scientific">Colwellia hornerae</name>
    <dbReference type="NCBI Taxonomy" id="89402"/>
    <lineage>
        <taxon>Bacteria</taxon>
        <taxon>Pseudomonadati</taxon>
        <taxon>Pseudomonadota</taxon>
        <taxon>Gammaproteobacteria</taxon>
        <taxon>Alteromonadales</taxon>
        <taxon>Colwelliaceae</taxon>
        <taxon>Colwellia</taxon>
    </lineage>
</organism>
<accession>A0A5C6Q971</accession>
<gene>
    <name evidence="1" type="ORF">ESZ26_14970</name>
    <name evidence="2" type="ORF">ESZ27_12535</name>
</gene>
<dbReference type="AlphaFoldDB" id="A0A5C6Q971"/>
<evidence type="ECO:0000313" key="1">
    <source>
        <dbReference type="EMBL" id="TWX56374.1"/>
    </source>
</evidence>